<gene>
    <name evidence="1" type="ORF">BK022_14940</name>
</gene>
<dbReference type="Proteomes" id="UP000180215">
    <property type="component" value="Unassembled WGS sequence"/>
</dbReference>
<dbReference type="EMBL" id="MNAO01000176">
    <property type="protein sequence ID" value="OHV16024.1"/>
    <property type="molecule type" value="Genomic_DNA"/>
</dbReference>
<sequence>MAPAFDRTRLLQALEQLGADLSARGLFVELAVYGGGALMLQFAWRRGTDDVDAVVREGFDEALLAPSVARVAEELGLQPDWLNNAVGMFTPLDEDVALFTSAGLYPADGTPGLRTFLATPRYLLAMKLHALQNLDRGDRDLRDARQLAAHLGISDVAALHDLYVSVYDEAPPDEASLRFRSVLQDRPR</sequence>
<accession>A0A1S1P813</accession>
<evidence type="ECO:0008006" key="3">
    <source>
        <dbReference type="Google" id="ProtNLM"/>
    </source>
</evidence>
<protein>
    <recommendedName>
        <fullName evidence="3">Nucleotidyl transferase</fullName>
    </recommendedName>
</protein>
<comment type="caution">
    <text evidence="1">The sequence shown here is derived from an EMBL/GenBank/DDBJ whole genome shotgun (WGS) entry which is preliminary data.</text>
</comment>
<organism evidence="1 2">
    <name type="scientific">Methylorubrum extorquens</name>
    <name type="common">Methylobacterium dichloromethanicum</name>
    <name type="synonym">Methylobacterium extorquens</name>
    <dbReference type="NCBI Taxonomy" id="408"/>
    <lineage>
        <taxon>Bacteria</taxon>
        <taxon>Pseudomonadati</taxon>
        <taxon>Pseudomonadota</taxon>
        <taxon>Alphaproteobacteria</taxon>
        <taxon>Hyphomicrobiales</taxon>
        <taxon>Methylobacteriaceae</taxon>
        <taxon>Methylorubrum</taxon>
    </lineage>
</organism>
<evidence type="ECO:0000313" key="1">
    <source>
        <dbReference type="EMBL" id="OHV16024.1"/>
    </source>
</evidence>
<dbReference type="AlphaFoldDB" id="A0A1S1P813"/>
<name>A0A1S1P813_METEX</name>
<reference evidence="1 2" key="1">
    <citation type="submission" date="2016-10" db="EMBL/GenBank/DDBJ databases">
        <title>Draft genome sequence of Methylobacterium extorquens CP3, a seed endophyte of Crotalaria pumila with plant growth-promoting and metal tolerance properties.</title>
        <authorList>
            <person name="Sanchez-Lopez A.S."/>
            <person name="Van Hamme J.D."/>
            <person name="Thijs S."/>
            <person name="Mcammond B.M."/>
            <person name="Stevens V."/>
            <person name="Gonzalez-Chavez M.D.C."/>
            <person name="Vangronsveld J."/>
        </authorList>
    </citation>
    <scope>NUCLEOTIDE SEQUENCE [LARGE SCALE GENOMIC DNA]</scope>
    <source>
        <strain evidence="1 2">CP3</strain>
    </source>
</reference>
<proteinExistence type="predicted"/>
<evidence type="ECO:0000313" key="2">
    <source>
        <dbReference type="Proteomes" id="UP000180215"/>
    </source>
</evidence>